<name>A0A1U9R0R8_STRNV</name>
<evidence type="ECO:0000256" key="8">
    <source>
        <dbReference type="HAMAP-Rule" id="MF_01470"/>
    </source>
</evidence>
<dbReference type="AlphaFoldDB" id="A0A1U9R0R8"/>
<keyword evidence="6 8" id="KW-0051">Antiviral defense</keyword>
<dbReference type="InterPro" id="IPR019851">
    <property type="entry name" value="CRISPR-assoc_Cas1_ECOLI"/>
</dbReference>
<dbReference type="InterPro" id="IPR050646">
    <property type="entry name" value="Cas1"/>
</dbReference>
<dbReference type="InterPro" id="IPR042206">
    <property type="entry name" value="CRISPR-assoc_Cas1_C"/>
</dbReference>
<accession>A0A1U9R0R8</accession>
<evidence type="ECO:0000313" key="11">
    <source>
        <dbReference type="Proteomes" id="UP000189677"/>
    </source>
</evidence>
<dbReference type="NCBIfam" id="TIGR00287">
    <property type="entry name" value="cas1"/>
    <property type="match status" value="1"/>
</dbReference>
<dbReference type="GO" id="GO:0046872">
    <property type="term" value="F:metal ion binding"/>
    <property type="evidence" value="ECO:0007669"/>
    <property type="project" value="UniProtKB-UniRule"/>
</dbReference>
<keyword evidence="8" id="KW-0464">Manganese</keyword>
<evidence type="ECO:0000256" key="2">
    <source>
        <dbReference type="ARBA" id="ARBA00022723"/>
    </source>
</evidence>
<dbReference type="HAMAP" id="MF_01470">
    <property type="entry name" value="Cas1"/>
    <property type="match status" value="1"/>
</dbReference>
<dbReference type="InterPro" id="IPR042211">
    <property type="entry name" value="CRISPR-assoc_Cas1_N"/>
</dbReference>
<keyword evidence="2 8" id="KW-0479">Metal-binding</keyword>
<dbReference type="Pfam" id="PF01867">
    <property type="entry name" value="Cas_Cas1"/>
    <property type="match status" value="2"/>
</dbReference>
<dbReference type="GO" id="GO:0003677">
    <property type="term" value="F:DNA binding"/>
    <property type="evidence" value="ECO:0007669"/>
    <property type="project" value="UniProtKB-KW"/>
</dbReference>
<evidence type="ECO:0000313" key="10">
    <source>
        <dbReference type="EMBL" id="AQU70082.1"/>
    </source>
</evidence>
<dbReference type="RefSeq" id="WP_078078756.1">
    <property type="nucleotide sequence ID" value="NZ_CP018047.1"/>
</dbReference>
<dbReference type="CDD" id="cd09719">
    <property type="entry name" value="Cas1_I-E"/>
    <property type="match status" value="1"/>
</dbReference>
<gene>
    <name evidence="8" type="primary">cas1</name>
    <name evidence="10" type="ORF">BBN63_31800</name>
</gene>
<evidence type="ECO:0000256" key="4">
    <source>
        <dbReference type="ARBA" id="ARBA00022801"/>
    </source>
</evidence>
<dbReference type="GO" id="GO:0051607">
    <property type="term" value="P:defense response to virus"/>
    <property type="evidence" value="ECO:0007669"/>
    <property type="project" value="UniProtKB-UniRule"/>
</dbReference>
<dbReference type="InterPro" id="IPR033641">
    <property type="entry name" value="Cas1_I-E"/>
</dbReference>
<evidence type="ECO:0000256" key="5">
    <source>
        <dbReference type="ARBA" id="ARBA00022842"/>
    </source>
</evidence>
<dbReference type="Gene3D" id="1.20.120.920">
    <property type="entry name" value="CRISPR-associated endonuclease Cas1, C-terminal domain"/>
    <property type="match status" value="1"/>
</dbReference>
<keyword evidence="1 8" id="KW-0540">Nuclease</keyword>
<dbReference type="NCBIfam" id="TIGR03638">
    <property type="entry name" value="cas1_ECOLI"/>
    <property type="match status" value="1"/>
</dbReference>
<dbReference type="Proteomes" id="UP000189677">
    <property type="component" value="Chromosome"/>
</dbReference>
<evidence type="ECO:0000256" key="6">
    <source>
        <dbReference type="ARBA" id="ARBA00023118"/>
    </source>
</evidence>
<feature type="binding site" evidence="8">
    <location>
        <position position="213"/>
    </location>
    <ligand>
        <name>Mn(2+)</name>
        <dbReference type="ChEBI" id="CHEBI:29035"/>
    </ligand>
</feature>
<keyword evidence="11" id="KW-1185">Reference proteome</keyword>
<evidence type="ECO:0000256" key="9">
    <source>
        <dbReference type="SAM" id="MobiDB-lite"/>
    </source>
</evidence>
<proteinExistence type="inferred from homology"/>
<dbReference type="InterPro" id="IPR002729">
    <property type="entry name" value="CRISPR-assoc_Cas1"/>
</dbReference>
<feature type="binding site" evidence="8">
    <location>
        <position position="145"/>
    </location>
    <ligand>
        <name>Mn(2+)</name>
        <dbReference type="ChEBI" id="CHEBI:29035"/>
    </ligand>
</feature>
<dbReference type="PANTHER" id="PTHR34353">
    <property type="entry name" value="CRISPR-ASSOCIATED ENDONUCLEASE CAS1 1"/>
    <property type="match status" value="1"/>
</dbReference>
<evidence type="ECO:0000256" key="1">
    <source>
        <dbReference type="ARBA" id="ARBA00022722"/>
    </source>
</evidence>
<feature type="region of interest" description="Disordered" evidence="9">
    <location>
        <begin position="304"/>
        <end position="361"/>
    </location>
</feature>
<sequence length="361" mass="39188">MADIWWKADPHDLHRIIDRVSSVYVERSHLDRDENAVVVINKRETVRIPAALIAVILLGPGTRVTHGAVRLLADSGTAVCWVGEQGVRMYAAGLGPSRGAGLLHRQAWLVTRPKERLGVARAMYGMRFPGEDVSQATMQQLRGREGARFRKLYRAHSERTGVPWDGRVYKAGDAFVAGDDLNRLLSAANAALYGICHAVIMGLGASPGLGFVHTGSAISFVLDIADLYKAEYTIPLAFDLTAQGLTDERDARTGLRDQIAQTKLLNRIVTDIKGLLSPPGTDFDTPESSELWDERLGTVSAGINWADDAPGEKKRPPLTAALEENTASEPPQLGEQHIAIIGPESEERLPPTDPGQEPGSL</sequence>
<dbReference type="PANTHER" id="PTHR34353:SF3">
    <property type="entry name" value="CRISPR-ASSOCIATED ENDONUCLEASE CAS1"/>
    <property type="match status" value="1"/>
</dbReference>
<dbReference type="Gene3D" id="3.100.10.20">
    <property type="entry name" value="CRISPR-associated endonuclease Cas1, N-terminal domain"/>
    <property type="match status" value="1"/>
</dbReference>
<keyword evidence="4 8" id="KW-0378">Hydrolase</keyword>
<comment type="similarity">
    <text evidence="8">Belongs to the CRISPR-associated endonuclease Cas1 family.</text>
</comment>
<comment type="subunit">
    <text evidence="8">Homodimer, forms a heterotetramer with a Cas2 homodimer.</text>
</comment>
<keyword evidence="3 8" id="KW-0255">Endonuclease</keyword>
<reference evidence="10 11" key="1">
    <citation type="submission" date="2016-11" db="EMBL/GenBank/DDBJ databases">
        <title>Complete genome sequence of Streptomyces niveus SCSIO 3406.</title>
        <authorList>
            <person name="Zhu Q."/>
            <person name="Cheng W."/>
            <person name="Song Y."/>
            <person name="Li Q."/>
            <person name="Ju J."/>
        </authorList>
    </citation>
    <scope>NUCLEOTIDE SEQUENCE [LARGE SCALE GENOMIC DNA]</scope>
    <source>
        <strain evidence="10 11">SCSIO 3406</strain>
    </source>
</reference>
<dbReference type="EMBL" id="CP018047">
    <property type="protein sequence ID" value="AQU70082.1"/>
    <property type="molecule type" value="Genomic_DNA"/>
</dbReference>
<evidence type="ECO:0000256" key="7">
    <source>
        <dbReference type="ARBA" id="ARBA00023125"/>
    </source>
</evidence>
<comment type="function">
    <text evidence="8">CRISPR (clustered regularly interspaced short palindromic repeat), is an adaptive immune system that provides protection against mobile genetic elements (viruses, transposable elements and conjugative plasmids). CRISPR clusters contain spacers, sequences complementary to antecedent mobile elements, and target invading nucleic acids. CRISPR clusters are transcribed and processed into CRISPR RNA (crRNA). Acts as a dsDNA endonuclease. Involved in the integration of spacer DNA into the CRISPR cassette.</text>
</comment>
<feature type="binding site" evidence="8">
    <location>
        <position position="226"/>
    </location>
    <ligand>
        <name>Mn(2+)</name>
        <dbReference type="ChEBI" id="CHEBI:29035"/>
    </ligand>
</feature>
<evidence type="ECO:0000256" key="3">
    <source>
        <dbReference type="ARBA" id="ARBA00022759"/>
    </source>
</evidence>
<keyword evidence="5 8" id="KW-0460">Magnesium</keyword>
<dbReference type="OrthoDB" id="9777847at2"/>
<organism evidence="10 11">
    <name type="scientific">Streptomyces niveus</name>
    <name type="common">Streptomyces spheroides</name>
    <dbReference type="NCBI Taxonomy" id="193462"/>
    <lineage>
        <taxon>Bacteria</taxon>
        <taxon>Bacillati</taxon>
        <taxon>Actinomycetota</taxon>
        <taxon>Actinomycetes</taxon>
        <taxon>Kitasatosporales</taxon>
        <taxon>Streptomycetaceae</taxon>
        <taxon>Streptomyces</taxon>
    </lineage>
</organism>
<dbReference type="GO" id="GO:0004520">
    <property type="term" value="F:DNA endonuclease activity"/>
    <property type="evidence" value="ECO:0007669"/>
    <property type="project" value="InterPro"/>
</dbReference>
<comment type="cofactor">
    <cofactor evidence="8">
        <name>Mg(2+)</name>
        <dbReference type="ChEBI" id="CHEBI:18420"/>
    </cofactor>
    <cofactor evidence="8">
        <name>Mn(2+)</name>
        <dbReference type="ChEBI" id="CHEBI:29035"/>
    </cofactor>
</comment>
<dbReference type="EC" id="3.1.-.-" evidence="8"/>
<dbReference type="GO" id="GO:0043571">
    <property type="term" value="P:maintenance of CRISPR repeat elements"/>
    <property type="evidence" value="ECO:0007669"/>
    <property type="project" value="UniProtKB-UniRule"/>
</dbReference>
<keyword evidence="7 8" id="KW-0238">DNA-binding</keyword>
<protein>
    <recommendedName>
        <fullName evidence="8">CRISPR-associated endonuclease Cas1</fullName>
        <ecNumber evidence="8">3.1.-.-</ecNumber>
    </recommendedName>
</protein>
<dbReference type="KEGG" id="snw:BBN63_31800"/>
<dbReference type="GO" id="GO:0016787">
    <property type="term" value="F:hydrolase activity"/>
    <property type="evidence" value="ECO:0007669"/>
    <property type="project" value="UniProtKB-KW"/>
</dbReference>